<accession>A0A6A7C288</accession>
<protein>
    <submittedName>
        <fullName evidence="1">Uncharacterized protein</fullName>
    </submittedName>
</protein>
<dbReference type="EMBL" id="MU005971">
    <property type="protein sequence ID" value="KAF2861631.1"/>
    <property type="molecule type" value="Genomic_DNA"/>
</dbReference>
<name>A0A6A7C288_9PEZI</name>
<reference evidence="1" key="1">
    <citation type="journal article" date="2020" name="Stud. Mycol.">
        <title>101 Dothideomycetes genomes: a test case for predicting lifestyles and emergence of pathogens.</title>
        <authorList>
            <person name="Haridas S."/>
            <person name="Albert R."/>
            <person name="Binder M."/>
            <person name="Bloem J."/>
            <person name="Labutti K."/>
            <person name="Salamov A."/>
            <person name="Andreopoulos B."/>
            <person name="Baker S."/>
            <person name="Barry K."/>
            <person name="Bills G."/>
            <person name="Bluhm B."/>
            <person name="Cannon C."/>
            <person name="Castanera R."/>
            <person name="Culley D."/>
            <person name="Daum C."/>
            <person name="Ezra D."/>
            <person name="Gonzalez J."/>
            <person name="Henrissat B."/>
            <person name="Kuo A."/>
            <person name="Liang C."/>
            <person name="Lipzen A."/>
            <person name="Lutzoni F."/>
            <person name="Magnuson J."/>
            <person name="Mondo S."/>
            <person name="Nolan M."/>
            <person name="Ohm R."/>
            <person name="Pangilinan J."/>
            <person name="Park H.-J."/>
            <person name="Ramirez L."/>
            <person name="Alfaro M."/>
            <person name="Sun H."/>
            <person name="Tritt A."/>
            <person name="Yoshinaga Y."/>
            <person name="Zwiers L.-H."/>
            <person name="Turgeon B."/>
            <person name="Goodwin S."/>
            <person name="Spatafora J."/>
            <person name="Crous P."/>
            <person name="Grigoriev I."/>
        </authorList>
    </citation>
    <scope>NUCLEOTIDE SEQUENCE</scope>
    <source>
        <strain evidence="1">CBS 480.64</strain>
    </source>
</reference>
<organism evidence="1 2">
    <name type="scientific">Piedraia hortae CBS 480.64</name>
    <dbReference type="NCBI Taxonomy" id="1314780"/>
    <lineage>
        <taxon>Eukaryota</taxon>
        <taxon>Fungi</taxon>
        <taxon>Dikarya</taxon>
        <taxon>Ascomycota</taxon>
        <taxon>Pezizomycotina</taxon>
        <taxon>Dothideomycetes</taxon>
        <taxon>Dothideomycetidae</taxon>
        <taxon>Capnodiales</taxon>
        <taxon>Piedraiaceae</taxon>
        <taxon>Piedraia</taxon>
    </lineage>
</organism>
<gene>
    <name evidence="1" type="ORF">K470DRAFT_34096</name>
</gene>
<proteinExistence type="predicted"/>
<dbReference type="Proteomes" id="UP000799421">
    <property type="component" value="Unassembled WGS sequence"/>
</dbReference>
<sequence>MSEAERGRMQQTWIYSRTLLFSDDFRMAGLNRAVVFESSVAASAYAGHLQTKSAIPPTLTAAP</sequence>
<keyword evidence="2" id="KW-1185">Reference proteome</keyword>
<evidence type="ECO:0000313" key="2">
    <source>
        <dbReference type="Proteomes" id="UP000799421"/>
    </source>
</evidence>
<evidence type="ECO:0000313" key="1">
    <source>
        <dbReference type="EMBL" id="KAF2861631.1"/>
    </source>
</evidence>
<dbReference type="AlphaFoldDB" id="A0A6A7C288"/>